<protein>
    <submittedName>
        <fullName evidence="2">Phage tail protein</fullName>
    </submittedName>
</protein>
<dbReference type="RefSeq" id="WP_155174033.1">
    <property type="nucleotide sequence ID" value="NZ_BAAAFL010000051.1"/>
</dbReference>
<comment type="caution">
    <text evidence="2">The sequence shown here is derived from an EMBL/GenBank/DDBJ whole genome shotgun (WGS) entry which is preliminary data.</text>
</comment>
<evidence type="ECO:0000313" key="3">
    <source>
        <dbReference type="Proteomes" id="UP000798808"/>
    </source>
</evidence>
<sequence>MEGYLSEIRYWAPTWVPRNWASCSGQLLSISSYTAVFSLIGTLYGGDGRTTFALPDLRGRVAVGAGNGPGLTPRSNGQRSGSEEVTLTTANMPAHNHAAQTTLGSAQLQIASTGAGHTGTPAQGTYPGVATDVNGDQINLYANTGTPITSSISGSATTTVFNQGGSLAHENQQPFLVVTPIICLYGIYPSRN</sequence>
<dbReference type="InterPro" id="IPR011083">
    <property type="entry name" value="Phage_tail_collar_dom"/>
</dbReference>
<reference evidence="2 3" key="1">
    <citation type="submission" date="2019-02" db="EMBL/GenBank/DDBJ databases">
        <authorList>
            <person name="Goldberg S.R."/>
            <person name="Haltli B.A."/>
            <person name="Correa H."/>
            <person name="Russell K.G."/>
        </authorList>
    </citation>
    <scope>NUCLEOTIDE SEQUENCE [LARGE SCALE GENOMIC DNA]</scope>
    <source>
        <strain evidence="2 3">JCM 16186</strain>
    </source>
</reference>
<keyword evidence="3" id="KW-1185">Reference proteome</keyword>
<dbReference type="InterPro" id="IPR037053">
    <property type="entry name" value="Phage_tail_collar_dom_sf"/>
</dbReference>
<organism evidence="2 3">
    <name type="scientific">Fulvivirga kasyanovii</name>
    <dbReference type="NCBI Taxonomy" id="396812"/>
    <lineage>
        <taxon>Bacteria</taxon>
        <taxon>Pseudomonadati</taxon>
        <taxon>Bacteroidota</taxon>
        <taxon>Cytophagia</taxon>
        <taxon>Cytophagales</taxon>
        <taxon>Fulvivirgaceae</taxon>
        <taxon>Fulvivirga</taxon>
    </lineage>
</organism>
<evidence type="ECO:0000259" key="1">
    <source>
        <dbReference type="Pfam" id="PF07484"/>
    </source>
</evidence>
<proteinExistence type="predicted"/>
<feature type="domain" description="Phage tail collar" evidence="1">
    <location>
        <begin position="7"/>
        <end position="61"/>
    </location>
</feature>
<dbReference type="EMBL" id="SMLW01000608">
    <property type="protein sequence ID" value="MTI27026.1"/>
    <property type="molecule type" value="Genomic_DNA"/>
</dbReference>
<dbReference type="Gene3D" id="3.90.1340.10">
    <property type="entry name" value="Phage tail collar domain"/>
    <property type="match status" value="1"/>
</dbReference>
<dbReference type="SUPFAM" id="SSF88874">
    <property type="entry name" value="Receptor-binding domain of short tail fibre protein gp12"/>
    <property type="match status" value="1"/>
</dbReference>
<dbReference type="Proteomes" id="UP000798808">
    <property type="component" value="Unassembled WGS sequence"/>
</dbReference>
<dbReference type="Pfam" id="PF07484">
    <property type="entry name" value="Collar"/>
    <property type="match status" value="1"/>
</dbReference>
<evidence type="ECO:0000313" key="2">
    <source>
        <dbReference type="EMBL" id="MTI27026.1"/>
    </source>
</evidence>
<gene>
    <name evidence="2" type="ORF">E1163_18865</name>
</gene>
<accession>A0ABW9RTI6</accession>
<name>A0ABW9RTI6_9BACT</name>